<sequence length="123" mass="14081">MSSTQPATRRQPHLQRERKICAVTWTDVLRTGHRSCVGACSFNVQAAEELWKSGECLMVGHKKGEKVQQIQKNVGEKIRERKRDERMRGSRKKQPTGRQGRQIKEEKGGAALGEREDTRRRGV</sequence>
<dbReference type="Proteomes" id="UP001178508">
    <property type="component" value="Chromosome 9"/>
</dbReference>
<keyword evidence="3" id="KW-1185">Reference proteome</keyword>
<protein>
    <submittedName>
        <fullName evidence="2">Uncharacterized protein</fullName>
    </submittedName>
</protein>
<proteinExistence type="predicted"/>
<evidence type="ECO:0000313" key="2">
    <source>
        <dbReference type="EMBL" id="CAJ1063268.1"/>
    </source>
</evidence>
<feature type="compositionally biased region" description="Basic and acidic residues" evidence="1">
    <location>
        <begin position="74"/>
        <end position="88"/>
    </location>
</feature>
<dbReference type="EMBL" id="OY660872">
    <property type="protein sequence ID" value="CAJ1063268.1"/>
    <property type="molecule type" value="Genomic_DNA"/>
</dbReference>
<accession>A0AAV1FQ18</accession>
<name>A0AAV1FQ18_XYRNO</name>
<dbReference type="AlphaFoldDB" id="A0AAV1FQ18"/>
<feature type="compositionally biased region" description="Basic and acidic residues" evidence="1">
    <location>
        <begin position="102"/>
        <end position="123"/>
    </location>
</feature>
<reference evidence="2" key="1">
    <citation type="submission" date="2023-08" db="EMBL/GenBank/DDBJ databases">
        <authorList>
            <person name="Alioto T."/>
            <person name="Alioto T."/>
            <person name="Gomez Garrido J."/>
        </authorList>
    </citation>
    <scope>NUCLEOTIDE SEQUENCE</scope>
</reference>
<evidence type="ECO:0000313" key="3">
    <source>
        <dbReference type="Proteomes" id="UP001178508"/>
    </source>
</evidence>
<feature type="region of interest" description="Disordered" evidence="1">
    <location>
        <begin position="62"/>
        <end position="123"/>
    </location>
</feature>
<organism evidence="2 3">
    <name type="scientific">Xyrichtys novacula</name>
    <name type="common">Pearly razorfish</name>
    <name type="synonym">Hemipteronotus novacula</name>
    <dbReference type="NCBI Taxonomy" id="13765"/>
    <lineage>
        <taxon>Eukaryota</taxon>
        <taxon>Metazoa</taxon>
        <taxon>Chordata</taxon>
        <taxon>Craniata</taxon>
        <taxon>Vertebrata</taxon>
        <taxon>Euteleostomi</taxon>
        <taxon>Actinopterygii</taxon>
        <taxon>Neopterygii</taxon>
        <taxon>Teleostei</taxon>
        <taxon>Neoteleostei</taxon>
        <taxon>Acanthomorphata</taxon>
        <taxon>Eupercaria</taxon>
        <taxon>Labriformes</taxon>
        <taxon>Labridae</taxon>
        <taxon>Xyrichtys</taxon>
    </lineage>
</organism>
<gene>
    <name evidence="2" type="ORF">XNOV1_A027860</name>
</gene>
<evidence type="ECO:0000256" key="1">
    <source>
        <dbReference type="SAM" id="MobiDB-lite"/>
    </source>
</evidence>